<gene>
    <name evidence="2" type="ORF">EDI28_24185</name>
</gene>
<reference evidence="2 3" key="1">
    <citation type="submission" date="2018-11" db="EMBL/GenBank/DDBJ databases">
        <title>Photobacterium sp. BEI247 sp. nov., a marine bacterium isolated from Yongle Blue Hole in the South China Sea.</title>
        <authorList>
            <person name="Wang X."/>
        </authorList>
    </citation>
    <scope>NUCLEOTIDE SEQUENCE [LARGE SCALE GENOMIC DNA]</scope>
    <source>
        <strain evidence="3">BEI247</strain>
    </source>
</reference>
<dbReference type="RefSeq" id="WP_128786413.1">
    <property type="nucleotide sequence ID" value="NZ_JAKJSG010000038.1"/>
</dbReference>
<accession>A0A444JIX9</accession>
<dbReference type="Pfam" id="PF08238">
    <property type="entry name" value="Sel1"/>
    <property type="match status" value="3"/>
</dbReference>
<feature type="chain" id="PRO_5019483092" evidence="1">
    <location>
        <begin position="20"/>
        <end position="208"/>
    </location>
</feature>
<dbReference type="AlphaFoldDB" id="A0A444JIX9"/>
<keyword evidence="3" id="KW-1185">Reference proteome</keyword>
<dbReference type="EMBL" id="RJLM01000020">
    <property type="protein sequence ID" value="RWX53030.1"/>
    <property type="molecule type" value="Genomic_DNA"/>
</dbReference>
<dbReference type="InterPro" id="IPR011990">
    <property type="entry name" value="TPR-like_helical_dom_sf"/>
</dbReference>
<feature type="signal peptide" evidence="1">
    <location>
        <begin position="1"/>
        <end position="19"/>
    </location>
</feature>
<name>A0A444JIX9_9GAMM</name>
<comment type="caution">
    <text evidence="2">The sequence shown here is derived from an EMBL/GenBank/DDBJ whole genome shotgun (WGS) entry which is preliminary data.</text>
</comment>
<proteinExistence type="predicted"/>
<dbReference type="OrthoDB" id="5599218at2"/>
<protein>
    <submittedName>
        <fullName evidence="2">Sel1 repeat family protein</fullName>
    </submittedName>
</protein>
<dbReference type="Gene3D" id="1.25.40.10">
    <property type="entry name" value="Tetratricopeptide repeat domain"/>
    <property type="match status" value="1"/>
</dbReference>
<dbReference type="NCBIfam" id="NF047621">
    <property type="entry name" value="FlgprotMotXVib"/>
    <property type="match status" value="1"/>
</dbReference>
<dbReference type="SMART" id="SM00671">
    <property type="entry name" value="SEL1"/>
    <property type="match status" value="3"/>
</dbReference>
<evidence type="ECO:0000256" key="1">
    <source>
        <dbReference type="SAM" id="SignalP"/>
    </source>
</evidence>
<dbReference type="Proteomes" id="UP000287563">
    <property type="component" value="Unassembled WGS sequence"/>
</dbReference>
<dbReference type="InterPro" id="IPR006597">
    <property type="entry name" value="Sel1-like"/>
</dbReference>
<sequence length="208" mass="23633">MKLRILLLSTLLTATPVYALEDVGEAVPVYTESELIRLFDSNSHLQQVKADDCQLLQDIEAHAIRVESPAYQFLYGDMLAWGVCVDRDVELGVYYMQSAANQGSPAALEQLGRYYASGTLVQQDRERAIPYLREAASMGNVDARIQLAELLLNNYGSPLDFEDAYRWLYNTVTASRKTHSKITRLRHSLENRMPGNVIARAKRRDTFW</sequence>
<organism evidence="2 3">
    <name type="scientific">Photobacterium chitinilyticum</name>
    <dbReference type="NCBI Taxonomy" id="2485123"/>
    <lineage>
        <taxon>Bacteria</taxon>
        <taxon>Pseudomonadati</taxon>
        <taxon>Pseudomonadota</taxon>
        <taxon>Gammaproteobacteria</taxon>
        <taxon>Vibrionales</taxon>
        <taxon>Vibrionaceae</taxon>
        <taxon>Photobacterium</taxon>
    </lineage>
</organism>
<evidence type="ECO:0000313" key="3">
    <source>
        <dbReference type="Proteomes" id="UP000287563"/>
    </source>
</evidence>
<dbReference type="InterPro" id="IPR050767">
    <property type="entry name" value="Sel1_AlgK"/>
</dbReference>
<dbReference type="FunFam" id="1.25.40.10:FF:000346">
    <property type="entry name" value="Sodium-type flagellar protein MotX"/>
    <property type="match status" value="1"/>
</dbReference>
<dbReference type="SUPFAM" id="SSF81901">
    <property type="entry name" value="HCP-like"/>
    <property type="match status" value="1"/>
</dbReference>
<keyword evidence="1" id="KW-0732">Signal</keyword>
<dbReference type="PANTHER" id="PTHR11102">
    <property type="entry name" value="SEL-1-LIKE PROTEIN"/>
    <property type="match status" value="1"/>
</dbReference>
<dbReference type="PANTHER" id="PTHR11102:SF160">
    <property type="entry name" value="ERAD-ASSOCIATED E3 UBIQUITIN-PROTEIN LIGASE COMPONENT HRD3"/>
    <property type="match status" value="1"/>
</dbReference>
<evidence type="ECO:0000313" key="2">
    <source>
        <dbReference type="EMBL" id="RWX53030.1"/>
    </source>
</evidence>